<keyword evidence="1" id="KW-0732">Signal</keyword>
<evidence type="ECO:0000256" key="1">
    <source>
        <dbReference type="SAM" id="SignalP"/>
    </source>
</evidence>
<reference evidence="2" key="2">
    <citation type="submission" date="2011-02" db="EMBL/GenBank/DDBJ databases">
        <authorList>
            <person name="MacLean D."/>
        </authorList>
    </citation>
    <scope>NUCLEOTIDE SEQUENCE</scope>
</reference>
<organism evidence="2">
    <name type="scientific">Albugo laibachii Nc14</name>
    <dbReference type="NCBI Taxonomy" id="890382"/>
    <lineage>
        <taxon>Eukaryota</taxon>
        <taxon>Sar</taxon>
        <taxon>Stramenopiles</taxon>
        <taxon>Oomycota</taxon>
        <taxon>Peronosporomycetes</taxon>
        <taxon>Albuginales</taxon>
        <taxon>Albuginaceae</taxon>
        <taxon>Albugo</taxon>
    </lineage>
</organism>
<reference evidence="2" key="1">
    <citation type="journal article" date="2011" name="PLoS Biol.">
        <title>Gene gain and loss during evolution of obligate parasitism in the white rust pathogen of Arabidopsis thaliana.</title>
        <authorList>
            <person name="Kemen E."/>
            <person name="Gardiner A."/>
            <person name="Schultz-Larsen T."/>
            <person name="Kemen A.C."/>
            <person name="Balmuth A.L."/>
            <person name="Robert-Seilaniantz A."/>
            <person name="Bailey K."/>
            <person name="Holub E."/>
            <person name="Studholme D.J."/>
            <person name="Maclean D."/>
            <person name="Jones J.D."/>
        </authorList>
    </citation>
    <scope>NUCLEOTIDE SEQUENCE</scope>
</reference>
<sequence length="251" mass="28370">MTFHSAACSLVCCSFMGLQPLESDQVAGFMETVVKAEEYEVVGTQTHCGRSRSRNQSIVQTFVYMRCSESVSAYLCEKFGKAARHLIKGEMYCIRCRRCEVVPPTNESDLREEGDSEGECLTPEAVLSLLDTVGDAIVDIYDAFERFSVGSDADAKLTLSGLFQALESVGQKYCHSRERKCSDLLAAGDVHSLLRNLLRTRHISVKTIPYHDVQRPFITYTDFIAVYTNFLTELNRPRFRKVRSDVNQLYK</sequence>
<feature type="chain" id="PRO_5003261597" evidence="1">
    <location>
        <begin position="24"/>
        <end position="251"/>
    </location>
</feature>
<name>F0WEF4_9STRA</name>
<dbReference type="AlphaFoldDB" id="F0WEF4"/>
<dbReference type="HOGENOM" id="CLU_1108702_0_0_1"/>
<dbReference type="EMBL" id="FR824119">
    <property type="protein sequence ID" value="CCA19586.1"/>
    <property type="molecule type" value="Genomic_DNA"/>
</dbReference>
<proteinExistence type="predicted"/>
<gene>
    <name evidence="2" type="primary">AlNc14C74G5011</name>
    <name evidence="2" type="ORF">ALNC14_057290</name>
</gene>
<accession>F0WEF4</accession>
<evidence type="ECO:0000313" key="2">
    <source>
        <dbReference type="EMBL" id="CCA19586.1"/>
    </source>
</evidence>
<protein>
    <submittedName>
        <fullName evidence="2">AlNc14C74G5011 protein</fullName>
    </submittedName>
</protein>
<feature type="signal peptide" evidence="1">
    <location>
        <begin position="1"/>
        <end position="23"/>
    </location>
</feature>